<dbReference type="EMBL" id="JANBQB010000062">
    <property type="protein sequence ID" value="KAJ1983281.1"/>
    <property type="molecule type" value="Genomic_DNA"/>
</dbReference>
<protein>
    <submittedName>
        <fullName evidence="4">N6-adenosine-methyltransferase subunit mettl14</fullName>
        <ecNumber evidence="4">2.1.1.62</ecNumber>
    </submittedName>
</protein>
<evidence type="ECO:0000256" key="2">
    <source>
        <dbReference type="ARBA" id="ARBA00023242"/>
    </source>
</evidence>
<name>A0A9W8B4U5_9FUNG</name>
<dbReference type="AlphaFoldDB" id="A0A9W8B4U5"/>
<dbReference type="GO" id="GO:0036396">
    <property type="term" value="C:RNA N6-methyladenosine methyltransferase complex"/>
    <property type="evidence" value="ECO:0007669"/>
    <property type="project" value="UniProtKB-ARBA"/>
</dbReference>
<organism evidence="4 5">
    <name type="scientific">Dimargaris verticillata</name>
    <dbReference type="NCBI Taxonomy" id="2761393"/>
    <lineage>
        <taxon>Eukaryota</taxon>
        <taxon>Fungi</taxon>
        <taxon>Fungi incertae sedis</taxon>
        <taxon>Zoopagomycota</taxon>
        <taxon>Kickxellomycotina</taxon>
        <taxon>Dimargaritomycetes</taxon>
        <taxon>Dimargaritales</taxon>
        <taxon>Dimargaritaceae</taxon>
        <taxon>Dimargaris</taxon>
    </lineage>
</organism>
<comment type="similarity">
    <text evidence="3">Belongs to the MT-A70-like family.</text>
</comment>
<dbReference type="GO" id="GO:0005634">
    <property type="term" value="C:nucleus"/>
    <property type="evidence" value="ECO:0007669"/>
    <property type="project" value="UniProtKB-SubCell"/>
</dbReference>
<keyword evidence="5" id="KW-1185">Reference proteome</keyword>
<dbReference type="InterPro" id="IPR007757">
    <property type="entry name" value="MT-A70-like"/>
</dbReference>
<dbReference type="PANTHER" id="PTHR13107:SF0">
    <property type="entry name" value="N6-ADENOSINE-METHYLTRANSFERASE NON-CATALYTIC SUBUNIT"/>
    <property type="match status" value="1"/>
</dbReference>
<dbReference type="PANTHER" id="PTHR13107">
    <property type="entry name" value="N6-ADENOSINE-METHYLTRANSFERASE NON-CATALYTIC SUBUNIT"/>
    <property type="match status" value="1"/>
</dbReference>
<evidence type="ECO:0000256" key="1">
    <source>
        <dbReference type="ARBA" id="ARBA00004123"/>
    </source>
</evidence>
<dbReference type="GO" id="GO:0003729">
    <property type="term" value="F:mRNA binding"/>
    <property type="evidence" value="ECO:0007669"/>
    <property type="project" value="TreeGrafter"/>
</dbReference>
<evidence type="ECO:0000313" key="4">
    <source>
        <dbReference type="EMBL" id="KAJ1983281.1"/>
    </source>
</evidence>
<accession>A0A9W8B4U5</accession>
<keyword evidence="2" id="KW-0539">Nucleus</keyword>
<comment type="subcellular location">
    <subcellularLocation>
        <location evidence="1">Nucleus</location>
    </subcellularLocation>
</comment>
<dbReference type="InterPro" id="IPR045123">
    <property type="entry name" value="METTL14-like"/>
</dbReference>
<dbReference type="SUPFAM" id="SSF53335">
    <property type="entry name" value="S-adenosyl-L-methionine-dependent methyltransferases"/>
    <property type="match status" value="1"/>
</dbReference>
<comment type="caution">
    <text evidence="4">The sequence shown here is derived from an EMBL/GenBank/DDBJ whole genome shotgun (WGS) entry which is preliminary data.</text>
</comment>
<dbReference type="Proteomes" id="UP001151582">
    <property type="component" value="Unassembled WGS sequence"/>
</dbReference>
<dbReference type="GO" id="GO:0032259">
    <property type="term" value="P:methylation"/>
    <property type="evidence" value="ECO:0007669"/>
    <property type="project" value="UniProtKB-KW"/>
</dbReference>
<dbReference type="GO" id="GO:0016422">
    <property type="term" value="F:mRNA (2'-O-methyladenosine-N6-)-methyltransferase activity"/>
    <property type="evidence" value="ECO:0007669"/>
    <property type="project" value="UniProtKB-EC"/>
</dbReference>
<keyword evidence="4" id="KW-0808">Transferase</keyword>
<sequence>MENVGNDYAQHFVETRERPQNYISDGSLDAQFQGYPKLHELVRRKADIIQHTATPPMQLRADLHTLDLTSLGRHFFDVIVVDPDWSHIDDDFSDTNGRADPQRWNFNQLANLRIPDIAASPSFVFLWAGNGRGLDLGRKLLVKWGYRRCEDIVWVKTNKHSRASSAPEPKAVLEHTKEHCLMGIRGTARRSTDSHFIHCNVDTDVIVAEESPQGTRRKPIELFHIIEHFCLGRRRLYLFGDSHCARPGWVTVGSNVKKTDFDVDTYRSYFAEPIGHLVPQDPGKPKD</sequence>
<dbReference type="OrthoDB" id="14833at2759"/>
<dbReference type="Pfam" id="PF05063">
    <property type="entry name" value="MT-A70"/>
    <property type="match status" value="1"/>
</dbReference>
<dbReference type="EC" id="2.1.1.62" evidence="4"/>
<reference evidence="4" key="1">
    <citation type="submission" date="2022-07" db="EMBL/GenBank/DDBJ databases">
        <title>Phylogenomic reconstructions and comparative analyses of Kickxellomycotina fungi.</title>
        <authorList>
            <person name="Reynolds N.K."/>
            <person name="Stajich J.E."/>
            <person name="Barry K."/>
            <person name="Grigoriev I.V."/>
            <person name="Crous P."/>
            <person name="Smith M.E."/>
        </authorList>
    </citation>
    <scope>NUCLEOTIDE SEQUENCE</scope>
    <source>
        <strain evidence="4">RSA 567</strain>
    </source>
</reference>
<dbReference type="InterPro" id="IPR029063">
    <property type="entry name" value="SAM-dependent_MTases_sf"/>
</dbReference>
<dbReference type="PROSITE" id="PS51143">
    <property type="entry name" value="MT_A70"/>
    <property type="match status" value="1"/>
</dbReference>
<evidence type="ECO:0000256" key="3">
    <source>
        <dbReference type="PROSITE-ProRule" id="PRU00489"/>
    </source>
</evidence>
<evidence type="ECO:0000313" key="5">
    <source>
        <dbReference type="Proteomes" id="UP001151582"/>
    </source>
</evidence>
<gene>
    <name evidence="4" type="primary">METTL14</name>
    <name evidence="4" type="ORF">H4R34_001365</name>
</gene>
<dbReference type="PROSITE" id="PS51592">
    <property type="entry name" value="SAM_MTA70L_2"/>
    <property type="match status" value="1"/>
</dbReference>
<keyword evidence="4" id="KW-0489">Methyltransferase</keyword>
<proteinExistence type="inferred from homology"/>